<evidence type="ECO:0000313" key="2">
    <source>
        <dbReference type="EMBL" id="ARN80688.1"/>
    </source>
</evidence>
<organism evidence="2 3">
    <name type="scientific">Methylocystis bryophila</name>
    <dbReference type="NCBI Taxonomy" id="655015"/>
    <lineage>
        <taxon>Bacteria</taxon>
        <taxon>Pseudomonadati</taxon>
        <taxon>Pseudomonadota</taxon>
        <taxon>Alphaproteobacteria</taxon>
        <taxon>Hyphomicrobiales</taxon>
        <taxon>Methylocystaceae</taxon>
        <taxon>Methylocystis</taxon>
    </lineage>
</organism>
<dbReference type="STRING" id="655015.B1812_05925"/>
<accession>A0A1W6MSW5</accession>
<evidence type="ECO:0000256" key="1">
    <source>
        <dbReference type="SAM" id="MobiDB-lite"/>
    </source>
</evidence>
<proteinExistence type="predicted"/>
<dbReference type="Proteomes" id="UP000193978">
    <property type="component" value="Chromosome"/>
</dbReference>
<dbReference type="RefSeq" id="WP_085770762.1">
    <property type="nucleotide sequence ID" value="NZ_AP027149.1"/>
</dbReference>
<reference evidence="2 3" key="1">
    <citation type="submission" date="2017-02" db="EMBL/GenBank/DDBJ databases">
        <authorList>
            <person name="Peterson S.W."/>
        </authorList>
    </citation>
    <scope>NUCLEOTIDE SEQUENCE [LARGE SCALE GENOMIC DNA]</scope>
    <source>
        <strain evidence="2 3">S285</strain>
    </source>
</reference>
<keyword evidence="3" id="KW-1185">Reference proteome</keyword>
<dbReference type="KEGG" id="mbry:B1812_05925"/>
<protein>
    <recommendedName>
        <fullName evidence="4">Helix-turn-helix domain-containing protein</fullName>
    </recommendedName>
</protein>
<sequence length="80" mass="8623">MQLATTSPGVTLADRLEHGYLTIEELCALKACGKTQIYEDIKSGALEVEKHGRSSRIPGPVAKAYRPGQRRLSTPDAQAA</sequence>
<gene>
    <name evidence="2" type="ORF">B1812_05925</name>
</gene>
<evidence type="ECO:0000313" key="3">
    <source>
        <dbReference type="Proteomes" id="UP000193978"/>
    </source>
</evidence>
<dbReference type="AlphaFoldDB" id="A0A1W6MSW5"/>
<dbReference type="OrthoDB" id="9925948at2"/>
<evidence type="ECO:0008006" key="4">
    <source>
        <dbReference type="Google" id="ProtNLM"/>
    </source>
</evidence>
<feature type="region of interest" description="Disordered" evidence="1">
    <location>
        <begin position="51"/>
        <end position="80"/>
    </location>
</feature>
<feature type="compositionally biased region" description="Polar residues" evidence="1">
    <location>
        <begin position="71"/>
        <end position="80"/>
    </location>
</feature>
<name>A0A1W6MSW5_9HYPH</name>
<dbReference type="EMBL" id="CP019948">
    <property type="protein sequence ID" value="ARN80688.1"/>
    <property type="molecule type" value="Genomic_DNA"/>
</dbReference>